<gene>
    <name evidence="1" type="ORF">PLOB_00008902</name>
</gene>
<organism evidence="1 2">
    <name type="scientific">Porites lobata</name>
    <dbReference type="NCBI Taxonomy" id="104759"/>
    <lineage>
        <taxon>Eukaryota</taxon>
        <taxon>Metazoa</taxon>
        <taxon>Cnidaria</taxon>
        <taxon>Anthozoa</taxon>
        <taxon>Hexacorallia</taxon>
        <taxon>Scleractinia</taxon>
        <taxon>Fungiina</taxon>
        <taxon>Poritidae</taxon>
        <taxon>Porites</taxon>
    </lineage>
</organism>
<dbReference type="PANTHER" id="PTHR47331:SF5">
    <property type="entry name" value="RIBONUCLEASE H"/>
    <property type="match status" value="1"/>
</dbReference>
<name>A0ABN8QNJ0_9CNID</name>
<protein>
    <submittedName>
        <fullName evidence="1">Uncharacterized protein</fullName>
    </submittedName>
</protein>
<feature type="non-terminal residue" evidence="1">
    <location>
        <position position="154"/>
    </location>
</feature>
<keyword evidence="2" id="KW-1185">Reference proteome</keyword>
<accession>A0ABN8QNJ0</accession>
<comment type="caution">
    <text evidence="1">The sequence shown here is derived from an EMBL/GenBank/DDBJ whole genome shotgun (WGS) entry which is preliminary data.</text>
</comment>
<dbReference type="PANTHER" id="PTHR47331">
    <property type="entry name" value="PHD-TYPE DOMAIN-CONTAINING PROTEIN"/>
    <property type="match status" value="1"/>
</dbReference>
<evidence type="ECO:0000313" key="2">
    <source>
        <dbReference type="Proteomes" id="UP001159405"/>
    </source>
</evidence>
<evidence type="ECO:0000313" key="1">
    <source>
        <dbReference type="EMBL" id="CAH3167849.1"/>
    </source>
</evidence>
<reference evidence="1 2" key="1">
    <citation type="submission" date="2022-05" db="EMBL/GenBank/DDBJ databases">
        <authorList>
            <consortium name="Genoscope - CEA"/>
            <person name="William W."/>
        </authorList>
    </citation>
    <scope>NUCLEOTIDE SEQUENCE [LARGE SCALE GENOMIC DNA]</scope>
</reference>
<proteinExistence type="predicted"/>
<sequence>ETDESRKRFLTEKGYTYQLNLKTKFSEAQILYCEFQDMVEEIKVFANPDENERYGNCNVVGTAFMNKLENWPKIGVRDAEALRDLSDFLQKIIAARETTPSLAVLDFAKENVKTLNKLPFQIQNKWRGIVQQCRVSKGNGTYPAFSEFASFVKE</sequence>
<feature type="non-terminal residue" evidence="1">
    <location>
        <position position="1"/>
    </location>
</feature>
<dbReference type="Proteomes" id="UP001159405">
    <property type="component" value="Unassembled WGS sequence"/>
</dbReference>
<dbReference type="EMBL" id="CALNXK010000142">
    <property type="protein sequence ID" value="CAH3167849.1"/>
    <property type="molecule type" value="Genomic_DNA"/>
</dbReference>